<dbReference type="EMBL" id="JPHD02000135">
    <property type="protein sequence ID" value="KGE50420.1"/>
    <property type="molecule type" value="Genomic_DNA"/>
</dbReference>
<dbReference type="PROSITE" id="PS00866">
    <property type="entry name" value="CPSASE_1"/>
    <property type="match status" value="1"/>
</dbReference>
<dbReference type="RefSeq" id="WP_042824465.1">
    <property type="nucleotide sequence ID" value="NZ_CP053649.1"/>
</dbReference>
<evidence type="ECO:0000313" key="13">
    <source>
        <dbReference type="EMBL" id="KGE50420.1"/>
    </source>
</evidence>
<evidence type="ECO:0000256" key="2">
    <source>
        <dbReference type="ARBA" id="ARBA00003761"/>
    </source>
</evidence>
<dbReference type="HOGENOM" id="CLU_002162_0_1_6"/>
<dbReference type="Pfam" id="PF00364">
    <property type="entry name" value="Biotin_lipoyl"/>
    <property type="match status" value="1"/>
</dbReference>
<name>A0A098PTR4_9XANT</name>
<dbReference type="Gene3D" id="3.30.1360.40">
    <property type="match status" value="1"/>
</dbReference>
<keyword evidence="10" id="KW-0092">Biotin</keyword>
<dbReference type="Pfam" id="PF02785">
    <property type="entry name" value="Biotin_carb_C"/>
    <property type="match status" value="1"/>
</dbReference>
<dbReference type="InterPro" id="IPR014084">
    <property type="entry name" value="Urea_COase"/>
</dbReference>
<dbReference type="STRING" id="325777.GW15_0221080"/>
<dbReference type="SMART" id="SM00878">
    <property type="entry name" value="Biotin_carb_C"/>
    <property type="match status" value="1"/>
</dbReference>
<dbReference type="GO" id="GO:0016787">
    <property type="term" value="F:hydrolase activity"/>
    <property type="evidence" value="ECO:0007669"/>
    <property type="project" value="UniProtKB-KW"/>
</dbReference>
<dbReference type="InterPro" id="IPR000089">
    <property type="entry name" value="Biotin_lipoyl"/>
</dbReference>
<dbReference type="GO" id="GO:0004847">
    <property type="term" value="F:urea carboxylase activity"/>
    <property type="evidence" value="ECO:0007669"/>
    <property type="project" value="TreeGrafter"/>
</dbReference>
<evidence type="ECO:0000256" key="6">
    <source>
        <dbReference type="ARBA" id="ARBA00022598"/>
    </source>
</evidence>
<dbReference type="PROSITE" id="PS50979">
    <property type="entry name" value="BC"/>
    <property type="match status" value="1"/>
</dbReference>
<evidence type="ECO:0000256" key="9">
    <source>
        <dbReference type="ARBA" id="ARBA00022840"/>
    </source>
</evidence>
<comment type="pathway">
    <text evidence="3">Lipid metabolism; malonyl-CoA biosynthesis; malonyl-CoA from acetyl-CoA: step 1/1.</text>
</comment>
<dbReference type="PROSITE" id="PS50968">
    <property type="entry name" value="BIOTINYL_LIPOYL"/>
    <property type="match status" value="1"/>
</dbReference>
<evidence type="ECO:0000256" key="8">
    <source>
        <dbReference type="ARBA" id="ARBA00022801"/>
    </source>
</evidence>
<dbReference type="InterPro" id="IPR005481">
    <property type="entry name" value="BC-like_N"/>
</dbReference>
<dbReference type="CDD" id="cd06850">
    <property type="entry name" value="biotinyl_domain"/>
    <property type="match status" value="1"/>
</dbReference>
<evidence type="ECO:0000313" key="14">
    <source>
        <dbReference type="Proteomes" id="UP000028012"/>
    </source>
</evidence>
<dbReference type="Gene3D" id="2.40.50.100">
    <property type="match status" value="1"/>
</dbReference>
<evidence type="ECO:0000256" key="12">
    <source>
        <dbReference type="ARBA" id="ARBA00048600"/>
    </source>
</evidence>
<dbReference type="Pfam" id="PF02626">
    <property type="entry name" value="CT_A_B"/>
    <property type="match status" value="1"/>
</dbReference>
<dbReference type="eggNOG" id="COG0439">
    <property type="taxonomic scope" value="Bacteria"/>
</dbReference>
<dbReference type="GO" id="GO:0046872">
    <property type="term" value="F:metal ion binding"/>
    <property type="evidence" value="ECO:0007669"/>
    <property type="project" value="InterPro"/>
</dbReference>
<dbReference type="SMART" id="SM00797">
    <property type="entry name" value="AHS2"/>
    <property type="match status" value="1"/>
</dbReference>
<dbReference type="InterPro" id="IPR011054">
    <property type="entry name" value="Rudment_hybrid_motif"/>
</dbReference>
<dbReference type="Pfam" id="PF02682">
    <property type="entry name" value="CT_C_D"/>
    <property type="match status" value="1"/>
</dbReference>
<dbReference type="SUPFAM" id="SSF160467">
    <property type="entry name" value="PH0987 N-terminal domain-like"/>
    <property type="match status" value="1"/>
</dbReference>
<dbReference type="GeneID" id="58005255"/>
<dbReference type="PROSITE" id="PS50975">
    <property type="entry name" value="ATP_GRASP"/>
    <property type="match status" value="1"/>
</dbReference>
<organism evidence="13 14">
    <name type="scientific">Xanthomonas axonopodis pv. vasculorum</name>
    <dbReference type="NCBI Taxonomy" id="325777"/>
    <lineage>
        <taxon>Bacteria</taxon>
        <taxon>Pseudomonadati</taxon>
        <taxon>Pseudomonadota</taxon>
        <taxon>Gammaproteobacteria</taxon>
        <taxon>Lysobacterales</taxon>
        <taxon>Lysobacteraceae</taxon>
        <taxon>Xanthomonas</taxon>
    </lineage>
</organism>
<dbReference type="InterPro" id="IPR011764">
    <property type="entry name" value="Biotin_carboxylation_dom"/>
</dbReference>
<dbReference type="SUPFAM" id="SSF51246">
    <property type="entry name" value="Rudiment single hybrid motif"/>
    <property type="match status" value="1"/>
</dbReference>
<dbReference type="SMART" id="SM00796">
    <property type="entry name" value="AHS1"/>
    <property type="match status" value="1"/>
</dbReference>
<evidence type="ECO:0000256" key="5">
    <source>
        <dbReference type="ARBA" id="ARBA00017242"/>
    </source>
</evidence>
<gene>
    <name evidence="13" type="ORF">GW15_0221080</name>
</gene>
<keyword evidence="8" id="KW-0378">Hydrolase</keyword>
<dbReference type="AlphaFoldDB" id="A0A098PTR4"/>
<evidence type="ECO:0000256" key="1">
    <source>
        <dbReference type="ARBA" id="ARBA00001953"/>
    </source>
</evidence>
<comment type="cofactor">
    <cofactor evidence="1">
        <name>biotin</name>
        <dbReference type="ChEBI" id="CHEBI:57586"/>
    </cofactor>
</comment>
<dbReference type="Pfam" id="PF00289">
    <property type="entry name" value="Biotin_carb_N"/>
    <property type="match status" value="1"/>
</dbReference>
<sequence length="1215" mass="131644">MFKKVLIANRGEIAVRIARTLKKMGVTSVAVYSDADHDSLHVSVADEAVALNSGGGSSAAETYLRGDRILEIARKTGAGAVIPGYGFLSENTAFAEQCAQAGVVFVGPTPEQVRRFGLKHTARAIAEAAGVPLTPGTGLLQSLDDAKVAAQRIGYPVMLKSTAGGGGIGLSRCDNAAELATAYDSVQRFGQNFFKDSGVFIERFVANARHVEVQIFGDGKGRVVALGERDCSLQRRHQKVVEETPAPHLPDATRAALLDAAVKLGEAVNYVSAGTVEFIYDAARDAFYFLEVNTRLQVEHPITEAVTGLDLVEWMVRIAAGEPPSFDDLPTPQGAAIEVRVYAENPVRGFQPAPGVLTDVQFPEGVRVDTWVQTGTEVSANYDPLIAKVIAYGSDREQARQKLLMALELTRLDGSATNLDYLRSILQSREFSAGTVSTSLLDRYDYISPVVEVLESGTYTTVQDYPGRTGYWDIGVPPSGPMDDYAFRLANRIVGNHQSAAGLECTLQGPTLKFHGDAVIALTGAPALATLDDGEPLPWWKPIAVRAGQVLRIAKASSGCRSYIAIRRGIDVPEYLGSKSTFVLGQFGGHAGRTLRVGDVLPISRPELAVCATPAPACVPATPPHELVPSYGRHWDIGVLYGPHGAPDFFSEDSIASFFTTDYQVHYNSNRLGVRLVGPKPKWTRSDGGEAGLHPSNVHDCVYAIGSINFTGDTPVILTCDGPSLGGFVCPATIVKAELWKVGQVKPGDTIRFRRMGFDEALALEKAQDEAIRLLRPLPDLPALGLPAAPATVSECVLAELPAEGERPAVAYRQAGDKYILLEYGPNVLDLRLRLRVHLLMEALKAAKLDGVHELSPGVRSVQIHYDSRVIAQSVLVERLIALEMQLPSVEGLQVPSRIVHLPMAFEDSATLGAVTRYIETVKGDAPWLPNNVDFIQRINGLDSREDVRTTVFEASYMVMGLGDVYLGAPCAVPLDPRHRLLTSKYNPARTFTAEGTVGIGGVYMCIYGMDSPGGYQLVGRTVPIWNKFLRNRQFGAEPWLLRFFDRVRFYPVTEVELDRFRADFRAGRTHIKVEDAVFDLAEHERLLAQDASTIEAFRERQQAAYATEVALWQNDPKVDAVEDAEEAVMQAVHGSAVVADMWGNVWKVLVDVGQEVQIGEPLVILEAMKMEFQVAARQAGTIAALHCKAGKPVAAGDALVVIRPHPVAATVPHA</sequence>
<dbReference type="PANTHER" id="PTHR18866:SF128">
    <property type="entry name" value="UREA AMIDOLYASE"/>
    <property type="match status" value="1"/>
</dbReference>
<dbReference type="InterPro" id="IPR003833">
    <property type="entry name" value="CT_C_D"/>
</dbReference>
<accession>A0A098PTR4</accession>
<dbReference type="PROSITE" id="PS00867">
    <property type="entry name" value="CPSASE_2"/>
    <property type="match status" value="1"/>
</dbReference>
<evidence type="ECO:0000256" key="7">
    <source>
        <dbReference type="ARBA" id="ARBA00022741"/>
    </source>
</evidence>
<dbReference type="PANTHER" id="PTHR18866">
    <property type="entry name" value="CARBOXYLASE:PYRUVATE/ACETYL-COA/PROPIONYL-COA CARBOXYLASE"/>
    <property type="match status" value="1"/>
</dbReference>
<comment type="subunit">
    <text evidence="4">Acetyl-CoA carboxylase is a heterohexamer of biotin carboxyl carrier protein, biotin carboxylase and the two subunits of carboxyl transferase in a 2:2 complex.</text>
</comment>
<dbReference type="InterPro" id="IPR011053">
    <property type="entry name" value="Single_hybrid_motif"/>
</dbReference>
<dbReference type="FunFam" id="3.40.50.20:FF:000010">
    <property type="entry name" value="Propionyl-CoA carboxylase subunit alpha"/>
    <property type="match status" value="1"/>
</dbReference>
<dbReference type="InterPro" id="IPR001882">
    <property type="entry name" value="Biotin_BS"/>
</dbReference>
<dbReference type="SUPFAM" id="SSF56059">
    <property type="entry name" value="Glutathione synthetase ATP-binding domain-like"/>
    <property type="match status" value="1"/>
</dbReference>
<dbReference type="eggNOG" id="COG1984">
    <property type="taxonomic scope" value="Bacteria"/>
</dbReference>
<dbReference type="NCBIfam" id="TIGR00724">
    <property type="entry name" value="urea_amlyse_rel"/>
    <property type="match status" value="1"/>
</dbReference>
<dbReference type="Gene3D" id="2.40.100.10">
    <property type="entry name" value="Cyclophilin-like"/>
    <property type="match status" value="2"/>
</dbReference>
<dbReference type="InterPro" id="IPR005479">
    <property type="entry name" value="CPAse_ATP-bd"/>
</dbReference>
<dbReference type="InterPro" id="IPR005482">
    <property type="entry name" value="Biotin_COase_C"/>
</dbReference>
<dbReference type="InterPro" id="IPR029000">
    <property type="entry name" value="Cyclophilin-like_dom_sf"/>
</dbReference>
<dbReference type="SUPFAM" id="SSF52440">
    <property type="entry name" value="PreATP-grasp domain"/>
    <property type="match status" value="1"/>
</dbReference>
<evidence type="ECO:0000256" key="11">
    <source>
        <dbReference type="ARBA" id="ARBA00033786"/>
    </source>
</evidence>
<dbReference type="SUPFAM" id="SSF50891">
    <property type="entry name" value="Cyclophilin-like"/>
    <property type="match status" value="2"/>
</dbReference>
<dbReference type="InterPro" id="IPR011761">
    <property type="entry name" value="ATP-grasp"/>
</dbReference>
<protein>
    <recommendedName>
        <fullName evidence="5">Biotin carboxylase</fullName>
    </recommendedName>
    <alternativeName>
        <fullName evidence="11">Acetyl-coenzyme A carboxylase biotin carboxylase subunit A</fullName>
    </alternativeName>
</protein>
<dbReference type="NCBIfam" id="TIGR02712">
    <property type="entry name" value="urea_carbox"/>
    <property type="match status" value="1"/>
</dbReference>
<reference evidence="13 14" key="1">
    <citation type="submission" date="2014-09" db="EMBL/GenBank/DDBJ databases">
        <title>A draft genome sequence for Xanthomonas axonopodis pv. vasculorum NCPPB 900.</title>
        <authorList>
            <person name="Harrison J."/>
            <person name="Studholme D.J."/>
        </authorList>
    </citation>
    <scope>NUCLEOTIDE SEQUENCE [LARGE SCALE GENOMIC DNA]</scope>
    <source>
        <strain evidence="13 14">NCPPB 900</strain>
    </source>
</reference>
<dbReference type="PROSITE" id="PS00188">
    <property type="entry name" value="BIOTIN"/>
    <property type="match status" value="1"/>
</dbReference>
<dbReference type="eggNOG" id="COG4770">
    <property type="taxonomic scope" value="Bacteria"/>
</dbReference>
<dbReference type="InterPro" id="IPR050856">
    <property type="entry name" value="Biotin_carboxylase_complex"/>
</dbReference>
<evidence type="ECO:0000256" key="3">
    <source>
        <dbReference type="ARBA" id="ARBA00004956"/>
    </source>
</evidence>
<evidence type="ECO:0000256" key="10">
    <source>
        <dbReference type="ARBA" id="ARBA00023267"/>
    </source>
</evidence>
<comment type="catalytic activity">
    <reaction evidence="12">
        <text>N(6)-biotinyl-L-lysyl-[protein] + hydrogencarbonate + ATP = N(6)-carboxybiotinyl-L-lysyl-[protein] + ADP + phosphate + H(+)</text>
        <dbReference type="Rhea" id="RHEA:13501"/>
        <dbReference type="Rhea" id="RHEA-COMP:10505"/>
        <dbReference type="Rhea" id="RHEA-COMP:10506"/>
        <dbReference type="ChEBI" id="CHEBI:15378"/>
        <dbReference type="ChEBI" id="CHEBI:17544"/>
        <dbReference type="ChEBI" id="CHEBI:30616"/>
        <dbReference type="ChEBI" id="CHEBI:43474"/>
        <dbReference type="ChEBI" id="CHEBI:83144"/>
        <dbReference type="ChEBI" id="CHEBI:83145"/>
        <dbReference type="ChEBI" id="CHEBI:456216"/>
        <dbReference type="EC" id="6.3.4.14"/>
    </reaction>
</comment>
<proteinExistence type="predicted"/>
<dbReference type="eggNOG" id="COG2049">
    <property type="taxonomic scope" value="Bacteria"/>
</dbReference>
<dbReference type="Gene3D" id="3.30.470.20">
    <property type="entry name" value="ATP-grasp fold, B domain"/>
    <property type="match status" value="1"/>
</dbReference>
<comment type="caution">
    <text evidence="13">The sequence shown here is derived from an EMBL/GenBank/DDBJ whole genome shotgun (WGS) entry which is preliminary data.</text>
</comment>
<dbReference type="InterPro" id="IPR003778">
    <property type="entry name" value="CT_A_B"/>
</dbReference>
<dbReference type="Proteomes" id="UP000028012">
    <property type="component" value="Unassembled WGS sequence"/>
</dbReference>
<keyword evidence="6" id="KW-0436">Ligase</keyword>
<dbReference type="Pfam" id="PF02786">
    <property type="entry name" value="CPSase_L_D2"/>
    <property type="match status" value="1"/>
</dbReference>
<comment type="function">
    <text evidence="2">This protein is a component of the acetyl coenzyme A carboxylase complex; first, biotin carboxylase catalyzes the carboxylation of the carrier protein and then the transcarboxylase transfers the carboxyl group to form malonyl-CoA.</text>
</comment>
<dbReference type="FunFam" id="2.40.50.100:FF:000003">
    <property type="entry name" value="Acetyl-CoA carboxylase biotin carboxyl carrier protein"/>
    <property type="match status" value="1"/>
</dbReference>
<dbReference type="SUPFAM" id="SSF51230">
    <property type="entry name" value="Single hybrid motif"/>
    <property type="match status" value="1"/>
</dbReference>
<keyword evidence="9" id="KW-0067">ATP-binding</keyword>
<dbReference type="GO" id="GO:0005524">
    <property type="term" value="F:ATP binding"/>
    <property type="evidence" value="ECO:0007669"/>
    <property type="project" value="UniProtKB-UniRule"/>
</dbReference>
<dbReference type="GO" id="GO:0004075">
    <property type="term" value="F:biotin carboxylase activity"/>
    <property type="evidence" value="ECO:0007669"/>
    <property type="project" value="UniProtKB-EC"/>
</dbReference>
<evidence type="ECO:0000256" key="4">
    <source>
        <dbReference type="ARBA" id="ARBA00011750"/>
    </source>
</evidence>
<dbReference type="InterPro" id="IPR016185">
    <property type="entry name" value="PreATP-grasp_dom_sf"/>
</dbReference>
<keyword evidence="7" id="KW-0547">Nucleotide-binding</keyword>